<evidence type="ECO:0000256" key="4">
    <source>
        <dbReference type="ARBA" id="ARBA00022771"/>
    </source>
</evidence>
<reference evidence="20" key="1">
    <citation type="journal article" date="2008" name="Nature">
        <title>The amphioxus genome and the evolution of the chordate karyotype.</title>
        <authorList>
            <consortium name="US DOE Joint Genome Institute (JGI-PGF)"/>
            <person name="Putnam N.H."/>
            <person name="Butts T."/>
            <person name="Ferrier D.E.K."/>
            <person name="Furlong R.F."/>
            <person name="Hellsten U."/>
            <person name="Kawashima T."/>
            <person name="Robinson-Rechavi M."/>
            <person name="Shoguchi E."/>
            <person name="Terry A."/>
            <person name="Yu J.-K."/>
            <person name="Benito-Gutierrez E.L."/>
            <person name="Dubchak I."/>
            <person name="Garcia-Fernandez J."/>
            <person name="Gibson-Brown J.J."/>
            <person name="Grigoriev I.V."/>
            <person name="Horton A.C."/>
            <person name="de Jong P.J."/>
            <person name="Jurka J."/>
            <person name="Kapitonov V.V."/>
            <person name="Kohara Y."/>
            <person name="Kuroki Y."/>
            <person name="Lindquist E."/>
            <person name="Lucas S."/>
            <person name="Osoegawa K."/>
            <person name="Pennacchio L.A."/>
            <person name="Salamov A.A."/>
            <person name="Satou Y."/>
            <person name="Sauka-Spengler T."/>
            <person name="Schmutz J."/>
            <person name="Shin-I T."/>
            <person name="Toyoda A."/>
            <person name="Bronner-Fraser M."/>
            <person name="Fujiyama A."/>
            <person name="Holland L.Z."/>
            <person name="Holland P.W.H."/>
            <person name="Satoh N."/>
            <person name="Rokhsar D.S."/>
        </authorList>
    </citation>
    <scope>NUCLEOTIDE SEQUENCE [LARGE SCALE GENOMIC DNA]</scope>
    <source>
        <strain evidence="20">S238N-H82</strain>
        <tissue evidence="20">Testes</tissue>
    </source>
</reference>
<feature type="compositionally biased region" description="Polar residues" evidence="18">
    <location>
        <begin position="913"/>
        <end position="947"/>
    </location>
</feature>
<evidence type="ECO:0000256" key="10">
    <source>
        <dbReference type="ARBA" id="ARBA00023125"/>
    </source>
</evidence>
<dbReference type="InParanoid" id="C3ZTM2"/>
<evidence type="ECO:0000259" key="19">
    <source>
        <dbReference type="PROSITE" id="PS51030"/>
    </source>
</evidence>
<evidence type="ECO:0000256" key="17">
    <source>
        <dbReference type="SAM" id="Coils"/>
    </source>
</evidence>
<feature type="compositionally biased region" description="Polar residues" evidence="18">
    <location>
        <begin position="799"/>
        <end position="808"/>
    </location>
</feature>
<evidence type="ECO:0000256" key="1">
    <source>
        <dbReference type="ARBA" id="ARBA00004230"/>
    </source>
</evidence>
<evidence type="ECO:0000256" key="6">
    <source>
        <dbReference type="ARBA" id="ARBA00022846"/>
    </source>
</evidence>
<feature type="region of interest" description="Disordered" evidence="18">
    <location>
        <begin position="733"/>
        <end position="808"/>
    </location>
</feature>
<evidence type="ECO:0000256" key="16">
    <source>
        <dbReference type="ARBA" id="ARBA00034142"/>
    </source>
</evidence>
<keyword evidence="12" id="KW-0675">Receptor</keyword>
<dbReference type="PANTHER" id="PTHR15504:SF0">
    <property type="entry name" value="CILIA- AND FLAGELLA-ASSOCIATED PROTEIN 45"/>
    <property type="match status" value="1"/>
</dbReference>
<evidence type="ECO:0000256" key="13">
    <source>
        <dbReference type="ARBA" id="ARBA00023242"/>
    </source>
</evidence>
<evidence type="ECO:0000256" key="14">
    <source>
        <dbReference type="ARBA" id="ARBA00023273"/>
    </source>
</evidence>
<gene>
    <name evidence="20" type="ORF">BRAFLDRAFT_124948</name>
</gene>
<comment type="subcellular location">
    <subcellularLocation>
        <location evidence="1">Cell projection</location>
        <location evidence="1">Cilium</location>
        <location evidence="1">Flagellum</location>
    </subcellularLocation>
</comment>
<feature type="compositionally biased region" description="Polar residues" evidence="18">
    <location>
        <begin position="239"/>
        <end position="249"/>
    </location>
</feature>
<dbReference type="GO" id="GO:0008270">
    <property type="term" value="F:zinc ion binding"/>
    <property type="evidence" value="ECO:0007669"/>
    <property type="project" value="UniProtKB-KW"/>
</dbReference>
<evidence type="ECO:0000313" key="20">
    <source>
        <dbReference type="EMBL" id="EEN44129.1"/>
    </source>
</evidence>
<keyword evidence="11" id="KW-0804">Transcription</keyword>
<evidence type="ECO:0000256" key="2">
    <source>
        <dbReference type="ARBA" id="ARBA00008573"/>
    </source>
</evidence>
<evidence type="ECO:0000256" key="8">
    <source>
        <dbReference type="ARBA" id="ARBA00023054"/>
    </source>
</evidence>
<feature type="compositionally biased region" description="Low complexity" evidence="18">
    <location>
        <begin position="762"/>
        <end position="776"/>
    </location>
</feature>
<dbReference type="STRING" id="7739.C3ZTM2"/>
<dbReference type="SMART" id="SM00399">
    <property type="entry name" value="ZnF_C4"/>
    <property type="match status" value="1"/>
</dbReference>
<evidence type="ECO:0000256" key="5">
    <source>
        <dbReference type="ARBA" id="ARBA00022833"/>
    </source>
</evidence>
<evidence type="ECO:0000256" key="3">
    <source>
        <dbReference type="ARBA" id="ARBA00022723"/>
    </source>
</evidence>
<feature type="coiled-coil region" evidence="17">
    <location>
        <begin position="308"/>
        <end position="395"/>
    </location>
</feature>
<dbReference type="PRINTS" id="PR00047">
    <property type="entry name" value="STROIDFINGER"/>
</dbReference>
<keyword evidence="9" id="KW-0969">Cilium</keyword>
<evidence type="ECO:0000256" key="12">
    <source>
        <dbReference type="ARBA" id="ARBA00023170"/>
    </source>
</evidence>
<dbReference type="Pfam" id="PF13868">
    <property type="entry name" value="TPH"/>
    <property type="match status" value="1"/>
</dbReference>
<dbReference type="GO" id="GO:0003700">
    <property type="term" value="F:DNA-binding transcription factor activity"/>
    <property type="evidence" value="ECO:0007669"/>
    <property type="project" value="InterPro"/>
</dbReference>
<dbReference type="GO" id="GO:0031514">
    <property type="term" value="C:motile cilium"/>
    <property type="evidence" value="ECO:0007669"/>
    <property type="project" value="UniProtKB-SubCell"/>
</dbReference>
<dbReference type="PANTHER" id="PTHR15504">
    <property type="entry name" value="NASOPHARYNGEAL EPITHELIUM SPECIFIC PROTEIN 1"/>
    <property type="match status" value="1"/>
</dbReference>
<dbReference type="PROSITE" id="PS51030">
    <property type="entry name" value="NUCLEAR_REC_DBD_2"/>
    <property type="match status" value="1"/>
</dbReference>
<dbReference type="InterPro" id="IPR013088">
    <property type="entry name" value="Znf_NHR/GATA"/>
</dbReference>
<dbReference type="InterPro" id="IPR043597">
    <property type="entry name" value="TPH_dom"/>
</dbReference>
<dbReference type="eggNOG" id="KOG1726">
    <property type="taxonomic scope" value="Eukaryota"/>
</dbReference>
<dbReference type="InterPro" id="IPR004345">
    <property type="entry name" value="TB2_DP1_HVA22"/>
</dbReference>
<evidence type="ECO:0000256" key="7">
    <source>
        <dbReference type="ARBA" id="ARBA00023015"/>
    </source>
</evidence>
<dbReference type="Gene3D" id="1.10.565.10">
    <property type="entry name" value="Retinoid X Receptor"/>
    <property type="match status" value="2"/>
</dbReference>
<evidence type="ECO:0000256" key="9">
    <source>
        <dbReference type="ARBA" id="ARBA00023069"/>
    </source>
</evidence>
<dbReference type="Pfam" id="PF03134">
    <property type="entry name" value="TB2_DP1_HVA22"/>
    <property type="match status" value="1"/>
</dbReference>
<protein>
    <recommendedName>
        <fullName evidence="16">Cilia- and flagella-associated protein 45</fullName>
    </recommendedName>
</protein>
<dbReference type="InterPro" id="IPR033253">
    <property type="entry name" value="CFAP45"/>
</dbReference>
<name>C3ZTM2_BRAFL</name>
<dbReference type="SUPFAM" id="SSF57716">
    <property type="entry name" value="Glucocorticoid receptor-like (DNA-binding domain)"/>
    <property type="match status" value="1"/>
</dbReference>
<sequence length="1232" mass="140791">METFADVFISWVPFYYEVKIVFVVWLLSPYTKGSSFIYRKFVHPALSKREKEIDEYIAQASERSYETMVKMGKSGLNMAATAVAKTAIKGQQTITERLIRGLSTQDLSTVGRDSSSERDVPSSRMSVSDDEALTMRTSPVDSNRLTEEMERQRDRKGGEEIVETKYSHIRGPRSMLEEQAGGEPGPPPTGTWPRQRKLYDSVEIDDDGDDDDDDDDTDEQIPIKSAPTKSKKKEITGKVRTSSQAYQTPVANLRLSSGNNKSKKAGRETIQVITKDLIRNLIVPMEDPSGQSIILHQGEFARIKSAARVLTKEERERLEEMRKREKEEAIDACAQRKTFMKVKDLDRKQNEKLNDLEEEAQEQAQYLLEKAKKQQEEQEDEIKALNELILNAKCHAIRDAQILEKGVIQKELTEEEKRLDLMMEVDRVNDLKLQEEITLRRKQERLIGKQQIIDQIQQNEEDRLLDQEKKDQEARQMLQYLEKLQMEDLKELERKRLQQLDIQVEIQRANQEADDMRAKKAEQERLADQKVIEYQKQRAQREAEYEAEQERIKKEKEKEVARLRALQERAKDLQAEKDALRAKRNQEQAEREWRKKEREEARLKAEMEELLKRAREDQVSVATIFEDMPAQDASSFPEAAGTEGGDCVVCGDKGSGFHYGVYSCEGCKGFFRRTVTKGYVKACKSGSKCNMDMYTRRKCPECRLRSCRAAGMRSDCLLTQAQCRSKFLYRKNQAPKSDHPLSPTSQEVPVQSPINQSSPTGAQQQQNQVSNSANQSETSGSPSSSAQLCETVSEEMSLPQENDNRSSSTNLLDEIMSSFMDFSSNNPVLTRTDSTGSDDMLSFLALLANDTQSIDEYDLDTGIGLFDEATTPNQSNSILEHAENLLSLHKGEASLEANVSAPTKGQDAEDRSGSSTSDIHAPTESVNQTPTTSGLKATLQLSQNSQPTDEEQETSSSSSSCQETDECARNLEEGPWKIKRFARPNAVQNLSPVYRAIISDIAAFRKKIFERDHKMMCRLMKETLQCNSKKEKQARFVAHMGRVVEKTVEFVKTIRCFQDLCIEDQIEVVKLFVMWLLLITVHTEVFNATLMKWYEGMLDLKIDITTLDLLQCVIVVSPDRPNIKGRNILEQSYAEYIECLRAYCKVAYPENRMMFARLLMLSILAEARKLHWDKGEEYAIEELMRDVDQGVDPEKEVRAMIASRYGEEQARRIFDTAETIEMEEEDKNQANQ</sequence>
<feature type="compositionally biased region" description="Acidic residues" evidence="18">
    <location>
        <begin position="202"/>
        <end position="219"/>
    </location>
</feature>
<accession>C3ZTM2</accession>
<feature type="coiled-coil region" evidence="17">
    <location>
        <begin position="492"/>
        <end position="617"/>
    </location>
</feature>
<feature type="domain" description="Nuclear receptor" evidence="19">
    <location>
        <begin position="644"/>
        <end position="719"/>
    </location>
</feature>
<dbReference type="GO" id="GO:0043565">
    <property type="term" value="F:sequence-specific DNA binding"/>
    <property type="evidence" value="ECO:0007669"/>
    <property type="project" value="InterPro"/>
</dbReference>
<dbReference type="Pfam" id="PF00105">
    <property type="entry name" value="zf-C4"/>
    <property type="match status" value="1"/>
</dbReference>
<organism>
    <name type="scientific">Branchiostoma floridae</name>
    <name type="common">Florida lancelet</name>
    <name type="synonym">Amphioxus</name>
    <dbReference type="NCBI Taxonomy" id="7739"/>
    <lineage>
        <taxon>Eukaryota</taxon>
        <taxon>Metazoa</taxon>
        <taxon>Chordata</taxon>
        <taxon>Cephalochordata</taxon>
        <taxon>Leptocardii</taxon>
        <taxon>Amphioxiformes</taxon>
        <taxon>Branchiostomatidae</taxon>
        <taxon>Branchiostoma</taxon>
    </lineage>
</organism>
<keyword evidence="4" id="KW-0863">Zinc-finger</keyword>
<feature type="compositionally biased region" description="Polar residues" evidence="18">
    <location>
        <begin position="777"/>
        <end position="790"/>
    </location>
</feature>
<keyword evidence="6" id="KW-0282">Flagellum</keyword>
<evidence type="ECO:0000256" key="15">
    <source>
        <dbReference type="ARBA" id="ARBA00034116"/>
    </source>
</evidence>
<keyword evidence="8 17" id="KW-0175">Coiled coil</keyword>
<dbReference type="AlphaFoldDB" id="C3ZTM2"/>
<keyword evidence="13" id="KW-0539">Nucleus</keyword>
<keyword evidence="14" id="KW-0966">Cell projection</keyword>
<dbReference type="EMBL" id="GG666678">
    <property type="protein sequence ID" value="EEN44129.1"/>
    <property type="molecule type" value="Genomic_DNA"/>
</dbReference>
<keyword evidence="3" id="KW-0479">Metal-binding</keyword>
<dbReference type="PROSITE" id="PS00031">
    <property type="entry name" value="NUCLEAR_REC_DBD_1"/>
    <property type="match status" value="1"/>
</dbReference>
<evidence type="ECO:0000256" key="11">
    <source>
        <dbReference type="ARBA" id="ARBA00023163"/>
    </source>
</evidence>
<dbReference type="InterPro" id="IPR035500">
    <property type="entry name" value="NHR-like_dom_sf"/>
</dbReference>
<feature type="compositionally biased region" description="Polar residues" evidence="18">
    <location>
        <begin position="742"/>
        <end position="761"/>
    </location>
</feature>
<proteinExistence type="inferred from homology"/>
<comment type="similarity">
    <text evidence="2">Belongs to the DP1 family.</text>
</comment>
<dbReference type="Gene3D" id="3.30.50.10">
    <property type="entry name" value="Erythroid Transcription Factor GATA-1, subunit A"/>
    <property type="match status" value="1"/>
</dbReference>
<dbReference type="InterPro" id="IPR001628">
    <property type="entry name" value="Znf_hrmn_rcpt"/>
</dbReference>
<keyword evidence="5" id="KW-0862">Zinc</keyword>
<dbReference type="eggNOG" id="KOG3575">
    <property type="taxonomic scope" value="Eukaryota"/>
</dbReference>
<dbReference type="SUPFAM" id="SSF48508">
    <property type="entry name" value="Nuclear receptor ligand-binding domain"/>
    <property type="match status" value="1"/>
</dbReference>
<keyword evidence="10" id="KW-0238">DNA-binding</keyword>
<comment type="similarity">
    <text evidence="15">Belongs to the CFAP45 family.</text>
</comment>
<feature type="region of interest" description="Disordered" evidence="18">
    <location>
        <begin position="897"/>
        <end position="966"/>
    </location>
</feature>
<keyword evidence="7" id="KW-0805">Transcription regulation</keyword>
<feature type="compositionally biased region" description="Basic and acidic residues" evidence="18">
    <location>
        <begin position="144"/>
        <end position="166"/>
    </location>
</feature>
<feature type="region of interest" description="Disordered" evidence="18">
    <location>
        <begin position="106"/>
        <end position="249"/>
    </location>
</feature>
<evidence type="ECO:0000256" key="18">
    <source>
        <dbReference type="SAM" id="MobiDB-lite"/>
    </source>
</evidence>
<dbReference type="CDD" id="cd06959">
    <property type="entry name" value="NR_DBD_EcR_like"/>
    <property type="match status" value="1"/>
</dbReference>